<gene>
    <name evidence="2" type="ORF">D3871_26750</name>
</gene>
<name>A0A3A3FI25_9BURK</name>
<sequence length="74" mass="8151">MQELYLNPHQARRRQPTAYEDLLGDSIERAYAAGVHDLAGLVAHLNRTGPNCPAGGVWTEDSYRAEIARLAAEC</sequence>
<organism evidence="2 3">
    <name type="scientific">Noviherbaspirillum saxi</name>
    <dbReference type="NCBI Taxonomy" id="2320863"/>
    <lineage>
        <taxon>Bacteria</taxon>
        <taxon>Pseudomonadati</taxon>
        <taxon>Pseudomonadota</taxon>
        <taxon>Betaproteobacteria</taxon>
        <taxon>Burkholderiales</taxon>
        <taxon>Oxalobacteraceae</taxon>
        <taxon>Noviherbaspirillum</taxon>
    </lineage>
</organism>
<evidence type="ECO:0000313" key="2">
    <source>
        <dbReference type="EMBL" id="RJF92797.1"/>
    </source>
</evidence>
<reference evidence="3" key="1">
    <citation type="submission" date="2018-09" db="EMBL/GenBank/DDBJ databases">
        <authorList>
            <person name="Zhu H."/>
        </authorList>
    </citation>
    <scope>NUCLEOTIDE SEQUENCE [LARGE SCALE GENOMIC DNA]</scope>
    <source>
        <strain evidence="3">K1R23-30</strain>
    </source>
</reference>
<dbReference type="EMBL" id="QYUO01000003">
    <property type="protein sequence ID" value="RJF92797.1"/>
    <property type="molecule type" value="Genomic_DNA"/>
</dbReference>
<accession>A0A3A3FI25</accession>
<keyword evidence="3" id="KW-1185">Reference proteome</keyword>
<dbReference type="InterPro" id="IPR046789">
    <property type="entry name" value="HTH_62"/>
</dbReference>
<feature type="domain" description="Recombinase-like" evidence="1">
    <location>
        <begin position="1"/>
        <end position="72"/>
    </location>
</feature>
<dbReference type="Pfam" id="PF20552">
    <property type="entry name" value="HTH_62"/>
    <property type="match status" value="1"/>
</dbReference>
<protein>
    <recommendedName>
        <fullName evidence="1">Recombinase-like domain-containing protein</fullName>
    </recommendedName>
</protein>
<comment type="caution">
    <text evidence="2">The sequence shown here is derived from an EMBL/GenBank/DDBJ whole genome shotgun (WGS) entry which is preliminary data.</text>
</comment>
<evidence type="ECO:0000259" key="1">
    <source>
        <dbReference type="Pfam" id="PF20552"/>
    </source>
</evidence>
<dbReference type="OrthoDB" id="6909982at2"/>
<dbReference type="AlphaFoldDB" id="A0A3A3FI25"/>
<dbReference type="Proteomes" id="UP000265955">
    <property type="component" value="Unassembled WGS sequence"/>
</dbReference>
<proteinExistence type="predicted"/>
<evidence type="ECO:0000313" key="3">
    <source>
        <dbReference type="Proteomes" id="UP000265955"/>
    </source>
</evidence>